<dbReference type="AlphaFoldDB" id="A0A0A7S746"/>
<sequence>MIITCIILIVLGIAAAPSIILSKKPNAKDILDKLVPFQGWLGVIICIIGIWSLIGSIMGIKVVGQAPFYWLAGLIVSLVEAVLGFIMGFNLINKYLLSHSPATEEKGLKLMAKLQPMQEKLGIAAIIIGVIALIIIFI</sequence>
<dbReference type="OrthoDB" id="343946at2"/>
<organism evidence="2 3">
    <name type="scientific">Frischella perrara</name>
    <dbReference type="NCBI Taxonomy" id="1267021"/>
    <lineage>
        <taxon>Bacteria</taxon>
        <taxon>Pseudomonadati</taxon>
        <taxon>Pseudomonadota</taxon>
        <taxon>Gammaproteobacteria</taxon>
        <taxon>Orbales</taxon>
        <taxon>Orbaceae</taxon>
        <taxon>Frischella</taxon>
    </lineage>
</organism>
<dbReference type="RefSeq" id="WP_052236825.1">
    <property type="nucleotide sequence ID" value="NZ_CAMKYU010000004.1"/>
</dbReference>
<feature type="transmembrane region" description="Helical" evidence="1">
    <location>
        <begin position="38"/>
        <end position="57"/>
    </location>
</feature>
<protein>
    <recommendedName>
        <fullName evidence="4">DUF2269 domain-containing protein</fullName>
    </recommendedName>
</protein>
<evidence type="ECO:0008006" key="4">
    <source>
        <dbReference type="Google" id="ProtNLM"/>
    </source>
</evidence>
<accession>A0A0A7S746</accession>
<dbReference type="EMBL" id="CP009056">
    <property type="protein sequence ID" value="AJA45076.1"/>
    <property type="molecule type" value="Genomic_DNA"/>
</dbReference>
<proteinExistence type="predicted"/>
<evidence type="ECO:0000256" key="1">
    <source>
        <dbReference type="SAM" id="Phobius"/>
    </source>
</evidence>
<keyword evidence="3" id="KW-1185">Reference proteome</keyword>
<feature type="transmembrane region" description="Helical" evidence="1">
    <location>
        <begin position="121"/>
        <end position="137"/>
    </location>
</feature>
<reference evidence="2 3" key="1">
    <citation type="journal article" date="2014" name="Appl. Environ. Microbiol.">
        <title>Gut symbionts from distinct hosts exhibit genotoxic activity via divergent colibactin biosynthetic pathways.</title>
        <authorList>
            <person name="Engel P."/>
            <person name="Vizcaino M.I."/>
            <person name="Crawford J.M."/>
        </authorList>
    </citation>
    <scope>NUCLEOTIDE SEQUENCE [LARGE SCALE GENOMIC DNA]</scope>
    <source>
        <strain evidence="2 3">PEB0191</strain>
    </source>
</reference>
<keyword evidence="1" id="KW-1133">Transmembrane helix</keyword>
<dbReference type="KEGG" id="fpp:FPB0191_01255"/>
<evidence type="ECO:0000313" key="3">
    <source>
        <dbReference type="Proteomes" id="UP000030901"/>
    </source>
</evidence>
<dbReference type="HOGENOM" id="CLU_1831532_0_0_6"/>
<dbReference type="STRING" id="1267021.FPB0191_01255"/>
<gene>
    <name evidence="2" type="ORF">FPB0191_01255</name>
</gene>
<feature type="transmembrane region" description="Helical" evidence="1">
    <location>
        <begin position="69"/>
        <end position="92"/>
    </location>
</feature>
<keyword evidence="1" id="KW-0472">Membrane</keyword>
<evidence type="ECO:0000313" key="2">
    <source>
        <dbReference type="EMBL" id="AJA45076.1"/>
    </source>
</evidence>
<name>A0A0A7S746_FRIPE</name>
<dbReference type="Proteomes" id="UP000030901">
    <property type="component" value="Chromosome"/>
</dbReference>
<keyword evidence="1" id="KW-0812">Transmembrane</keyword>